<dbReference type="Proteomes" id="UP000825729">
    <property type="component" value="Unassembled WGS sequence"/>
</dbReference>
<proteinExistence type="predicted"/>
<accession>A0AAV7DVP2</accession>
<dbReference type="EMBL" id="JAINDJ010000008">
    <property type="protein sequence ID" value="KAG9440034.1"/>
    <property type="molecule type" value="Genomic_DNA"/>
</dbReference>
<sequence length="141" mass="15840">MQALGGGVIYSELKQEEQDEDDDEDDEEDDEKPWMSRAPLTEPRFLKPPRTSNTDCTTVFNSASARVWPSPPNGCFQDVGGQRERSLCSVLEGAHHLYTSSEEERLRPVPLCLGFPRYIVGLRRVGGDSAGLTHVRQMMTR</sequence>
<feature type="region of interest" description="Disordered" evidence="1">
    <location>
        <begin position="1"/>
        <end position="53"/>
    </location>
</feature>
<comment type="caution">
    <text evidence="2">The sequence shown here is derived from an EMBL/GenBank/DDBJ whole genome shotgun (WGS) entry which is preliminary data.</text>
</comment>
<name>A0AAV7DVP2_ARIFI</name>
<evidence type="ECO:0000256" key="1">
    <source>
        <dbReference type="SAM" id="MobiDB-lite"/>
    </source>
</evidence>
<keyword evidence="3" id="KW-1185">Reference proteome</keyword>
<protein>
    <submittedName>
        <fullName evidence="2">Uncharacterized protein</fullName>
    </submittedName>
</protein>
<dbReference type="AlphaFoldDB" id="A0AAV7DVP2"/>
<feature type="compositionally biased region" description="Acidic residues" evidence="1">
    <location>
        <begin position="17"/>
        <end position="31"/>
    </location>
</feature>
<reference evidence="2 3" key="1">
    <citation type="submission" date="2021-07" db="EMBL/GenBank/DDBJ databases">
        <title>The Aristolochia fimbriata genome: insights into angiosperm evolution, floral development and chemical biosynthesis.</title>
        <authorList>
            <person name="Jiao Y."/>
        </authorList>
    </citation>
    <scope>NUCLEOTIDE SEQUENCE [LARGE SCALE GENOMIC DNA]</scope>
    <source>
        <strain evidence="2">IBCAS-2021</strain>
        <tissue evidence="2">Leaf</tissue>
    </source>
</reference>
<evidence type="ECO:0000313" key="2">
    <source>
        <dbReference type="EMBL" id="KAG9440034.1"/>
    </source>
</evidence>
<gene>
    <name evidence="2" type="ORF">H6P81_020199</name>
</gene>
<evidence type="ECO:0000313" key="3">
    <source>
        <dbReference type="Proteomes" id="UP000825729"/>
    </source>
</evidence>
<organism evidence="2 3">
    <name type="scientific">Aristolochia fimbriata</name>
    <name type="common">White veined hardy Dutchman's pipe vine</name>
    <dbReference type="NCBI Taxonomy" id="158543"/>
    <lineage>
        <taxon>Eukaryota</taxon>
        <taxon>Viridiplantae</taxon>
        <taxon>Streptophyta</taxon>
        <taxon>Embryophyta</taxon>
        <taxon>Tracheophyta</taxon>
        <taxon>Spermatophyta</taxon>
        <taxon>Magnoliopsida</taxon>
        <taxon>Magnoliidae</taxon>
        <taxon>Piperales</taxon>
        <taxon>Aristolochiaceae</taxon>
        <taxon>Aristolochia</taxon>
    </lineage>
</organism>